<feature type="transmembrane region" description="Helical" evidence="6">
    <location>
        <begin position="59"/>
        <end position="78"/>
    </location>
</feature>
<evidence type="ECO:0000256" key="3">
    <source>
        <dbReference type="ARBA" id="ARBA00022692"/>
    </source>
</evidence>
<accession>K1TJA8</accession>
<dbReference type="Pfam" id="PF04138">
    <property type="entry name" value="GtrA_DPMS_TM"/>
    <property type="match status" value="1"/>
</dbReference>
<dbReference type="GO" id="GO:0005886">
    <property type="term" value="C:plasma membrane"/>
    <property type="evidence" value="ECO:0007669"/>
    <property type="project" value="TreeGrafter"/>
</dbReference>
<evidence type="ECO:0000259" key="7">
    <source>
        <dbReference type="Pfam" id="PF04138"/>
    </source>
</evidence>
<gene>
    <name evidence="8" type="ORF">OBE_09557</name>
</gene>
<dbReference type="EMBL" id="AJWZ01006600">
    <property type="protein sequence ID" value="EKC59321.1"/>
    <property type="molecule type" value="Genomic_DNA"/>
</dbReference>
<evidence type="ECO:0000256" key="4">
    <source>
        <dbReference type="ARBA" id="ARBA00022989"/>
    </source>
</evidence>
<feature type="non-terminal residue" evidence="8">
    <location>
        <position position="1"/>
    </location>
</feature>
<keyword evidence="4 6" id="KW-1133">Transmembrane helix</keyword>
<feature type="transmembrane region" description="Helical" evidence="6">
    <location>
        <begin position="99"/>
        <end position="124"/>
    </location>
</feature>
<dbReference type="InterPro" id="IPR051401">
    <property type="entry name" value="GtrA_CellWall_Glycosyl"/>
</dbReference>
<comment type="similarity">
    <text evidence="2">Belongs to the GtrA family.</text>
</comment>
<evidence type="ECO:0000256" key="6">
    <source>
        <dbReference type="SAM" id="Phobius"/>
    </source>
</evidence>
<sequence length="159" mass="18503">HIIKAIMNWFRKVFTKITKIEIKDDVWNGFVQFVKFGLVGLSNTVISYATYYILVPFNVNKYVASVIGFILSVANAFYWNNSYVFKKEDEEQRSPVQAFIKLFLSYAGTGLVLHNILLWFFTSICHISDYVAPVLNLLITIPLNFVLNKFWAFRAKKKK</sequence>
<dbReference type="PANTHER" id="PTHR38459">
    <property type="entry name" value="PROPHAGE BACTOPRENOL-LINKED GLUCOSE TRANSLOCASE HOMOLOG"/>
    <property type="match status" value="1"/>
</dbReference>
<name>K1TJA8_9ZZZZ</name>
<feature type="transmembrane region" description="Helical" evidence="6">
    <location>
        <begin position="130"/>
        <end position="151"/>
    </location>
</feature>
<keyword evidence="5 6" id="KW-0472">Membrane</keyword>
<dbReference type="AlphaFoldDB" id="K1TJA8"/>
<keyword evidence="3 6" id="KW-0812">Transmembrane</keyword>
<comment type="subcellular location">
    <subcellularLocation>
        <location evidence="1">Membrane</location>
        <topology evidence="1">Multi-pass membrane protein</topology>
    </subcellularLocation>
</comment>
<feature type="domain" description="GtrA/DPMS transmembrane" evidence="7">
    <location>
        <begin position="35"/>
        <end position="153"/>
    </location>
</feature>
<dbReference type="PANTHER" id="PTHR38459:SF1">
    <property type="entry name" value="PROPHAGE BACTOPRENOL-LINKED GLUCOSE TRANSLOCASE HOMOLOG"/>
    <property type="match status" value="1"/>
</dbReference>
<evidence type="ECO:0000313" key="8">
    <source>
        <dbReference type="EMBL" id="EKC59321.1"/>
    </source>
</evidence>
<feature type="transmembrane region" description="Helical" evidence="6">
    <location>
        <begin position="33"/>
        <end position="53"/>
    </location>
</feature>
<evidence type="ECO:0000256" key="5">
    <source>
        <dbReference type="ARBA" id="ARBA00023136"/>
    </source>
</evidence>
<dbReference type="InterPro" id="IPR007267">
    <property type="entry name" value="GtrA_DPMS_TM"/>
</dbReference>
<proteinExistence type="inferred from homology"/>
<comment type="caution">
    <text evidence="8">The sequence shown here is derived from an EMBL/GenBank/DDBJ whole genome shotgun (WGS) entry which is preliminary data.</text>
</comment>
<organism evidence="8">
    <name type="scientific">human gut metagenome</name>
    <dbReference type="NCBI Taxonomy" id="408170"/>
    <lineage>
        <taxon>unclassified sequences</taxon>
        <taxon>metagenomes</taxon>
        <taxon>organismal metagenomes</taxon>
    </lineage>
</organism>
<protein>
    <submittedName>
        <fullName evidence="8">GtrA family protein</fullName>
    </submittedName>
</protein>
<evidence type="ECO:0000256" key="1">
    <source>
        <dbReference type="ARBA" id="ARBA00004141"/>
    </source>
</evidence>
<dbReference type="GO" id="GO:0000271">
    <property type="term" value="P:polysaccharide biosynthetic process"/>
    <property type="evidence" value="ECO:0007669"/>
    <property type="project" value="InterPro"/>
</dbReference>
<reference evidence="8" key="1">
    <citation type="journal article" date="2013" name="Environ. Microbiol.">
        <title>Microbiota from the distal guts of lean and obese adolescents exhibit partial functional redundancy besides clear differences in community structure.</title>
        <authorList>
            <person name="Ferrer M."/>
            <person name="Ruiz A."/>
            <person name="Lanza F."/>
            <person name="Haange S.B."/>
            <person name="Oberbach A."/>
            <person name="Till H."/>
            <person name="Bargiela R."/>
            <person name="Campoy C."/>
            <person name="Segura M.T."/>
            <person name="Richter M."/>
            <person name="von Bergen M."/>
            <person name="Seifert J."/>
            <person name="Suarez A."/>
        </authorList>
    </citation>
    <scope>NUCLEOTIDE SEQUENCE</scope>
</reference>
<evidence type="ECO:0000256" key="2">
    <source>
        <dbReference type="ARBA" id="ARBA00009399"/>
    </source>
</evidence>